<gene>
    <name evidence="2" type="ORF">FJT64_023822</name>
</gene>
<reference evidence="2 3" key="1">
    <citation type="submission" date="2019-07" db="EMBL/GenBank/DDBJ databases">
        <title>Draft genome assembly of a fouling barnacle, Amphibalanus amphitrite (Darwin, 1854): The first reference genome for Thecostraca.</title>
        <authorList>
            <person name="Kim W."/>
        </authorList>
    </citation>
    <scope>NUCLEOTIDE SEQUENCE [LARGE SCALE GENOMIC DNA]</scope>
    <source>
        <strain evidence="2">SNU_AA5</strain>
        <tissue evidence="2">Soma without cirri and trophi</tissue>
    </source>
</reference>
<feature type="region of interest" description="Disordered" evidence="1">
    <location>
        <begin position="1"/>
        <end position="20"/>
    </location>
</feature>
<proteinExistence type="predicted"/>
<accession>A0A6A4WKL4</accession>
<dbReference type="Proteomes" id="UP000440578">
    <property type="component" value="Unassembled WGS sequence"/>
</dbReference>
<keyword evidence="3" id="KW-1185">Reference proteome</keyword>
<dbReference type="AlphaFoldDB" id="A0A6A4WKL4"/>
<protein>
    <submittedName>
        <fullName evidence="2">Uncharacterized protein</fullName>
    </submittedName>
</protein>
<evidence type="ECO:0000256" key="1">
    <source>
        <dbReference type="SAM" id="MobiDB-lite"/>
    </source>
</evidence>
<sequence length="50" mass="5411">MLVRSLPKINPDDGGAGHTQVQVSNFEPIPHEHGSCERVVINVSIQSTDT</sequence>
<dbReference type="EMBL" id="VIIS01000854">
    <property type="protein sequence ID" value="KAF0304344.1"/>
    <property type="molecule type" value="Genomic_DNA"/>
</dbReference>
<name>A0A6A4WKL4_AMPAM</name>
<evidence type="ECO:0000313" key="3">
    <source>
        <dbReference type="Proteomes" id="UP000440578"/>
    </source>
</evidence>
<dbReference type="OrthoDB" id="415460at2759"/>
<evidence type="ECO:0000313" key="2">
    <source>
        <dbReference type="EMBL" id="KAF0304344.1"/>
    </source>
</evidence>
<organism evidence="2 3">
    <name type="scientific">Amphibalanus amphitrite</name>
    <name type="common">Striped barnacle</name>
    <name type="synonym">Balanus amphitrite</name>
    <dbReference type="NCBI Taxonomy" id="1232801"/>
    <lineage>
        <taxon>Eukaryota</taxon>
        <taxon>Metazoa</taxon>
        <taxon>Ecdysozoa</taxon>
        <taxon>Arthropoda</taxon>
        <taxon>Crustacea</taxon>
        <taxon>Multicrustacea</taxon>
        <taxon>Cirripedia</taxon>
        <taxon>Thoracica</taxon>
        <taxon>Thoracicalcarea</taxon>
        <taxon>Balanomorpha</taxon>
        <taxon>Balanoidea</taxon>
        <taxon>Balanidae</taxon>
        <taxon>Amphibalaninae</taxon>
        <taxon>Amphibalanus</taxon>
    </lineage>
</organism>
<comment type="caution">
    <text evidence="2">The sequence shown here is derived from an EMBL/GenBank/DDBJ whole genome shotgun (WGS) entry which is preliminary data.</text>
</comment>